<gene>
    <name evidence="1" type="ORF">GN244_ATG01522</name>
</gene>
<proteinExistence type="predicted"/>
<organism evidence="1 2">
    <name type="scientific">Phytophthora infestans</name>
    <name type="common">Potato late blight agent</name>
    <name type="synonym">Botrytis infestans</name>
    <dbReference type="NCBI Taxonomy" id="4787"/>
    <lineage>
        <taxon>Eukaryota</taxon>
        <taxon>Sar</taxon>
        <taxon>Stramenopiles</taxon>
        <taxon>Oomycota</taxon>
        <taxon>Peronosporomycetes</taxon>
        <taxon>Peronosporales</taxon>
        <taxon>Peronosporaceae</taxon>
        <taxon>Phytophthora</taxon>
    </lineage>
</organism>
<sequence>MVVLTDTALAAVPLGGECDITVACEEGTYCDVHDDGTSICTAINI</sequence>
<dbReference type="AlphaFoldDB" id="A0A833WMF8"/>
<reference evidence="1" key="1">
    <citation type="submission" date="2020-04" db="EMBL/GenBank/DDBJ databases">
        <title>Hybrid Assembly of Korean Phytophthora infestans isolates.</title>
        <authorList>
            <person name="Prokchorchik M."/>
            <person name="Lee Y."/>
            <person name="Seo J."/>
            <person name="Cho J.-H."/>
            <person name="Park Y.-E."/>
            <person name="Jang D.-C."/>
            <person name="Im J.-S."/>
            <person name="Choi J.-G."/>
            <person name="Park H.-J."/>
            <person name="Lee G.-B."/>
            <person name="Lee Y.-G."/>
            <person name="Hong S.-Y."/>
            <person name="Cho K."/>
            <person name="Sohn K.H."/>
        </authorList>
    </citation>
    <scope>NUCLEOTIDE SEQUENCE</scope>
    <source>
        <strain evidence="1">KR_1_A1</strain>
    </source>
</reference>
<comment type="caution">
    <text evidence="1">The sequence shown here is derived from an EMBL/GenBank/DDBJ whole genome shotgun (WGS) entry which is preliminary data.</text>
</comment>
<protein>
    <submittedName>
        <fullName evidence="1">Uncharacterized protein</fullName>
    </submittedName>
</protein>
<accession>A0A833WMF8</accession>
<name>A0A833WMF8_PHYIN</name>
<dbReference type="EMBL" id="WSZM01000031">
    <property type="protein sequence ID" value="KAF4046083.1"/>
    <property type="molecule type" value="Genomic_DNA"/>
</dbReference>
<evidence type="ECO:0000313" key="1">
    <source>
        <dbReference type="EMBL" id="KAF4046083.1"/>
    </source>
</evidence>
<evidence type="ECO:0000313" key="2">
    <source>
        <dbReference type="Proteomes" id="UP000602510"/>
    </source>
</evidence>
<keyword evidence="2" id="KW-1185">Reference proteome</keyword>
<dbReference type="Proteomes" id="UP000602510">
    <property type="component" value="Unassembled WGS sequence"/>
</dbReference>